<keyword evidence="3" id="KW-0812">Transmembrane</keyword>
<dbReference type="GO" id="GO:0016020">
    <property type="term" value="C:membrane"/>
    <property type="evidence" value="ECO:0007669"/>
    <property type="project" value="GOC"/>
</dbReference>
<dbReference type="EMBL" id="BEYU01000189">
    <property type="protein sequence ID" value="GBG34369.1"/>
    <property type="molecule type" value="Genomic_DNA"/>
</dbReference>
<dbReference type="SUPFAM" id="SSF53448">
    <property type="entry name" value="Nucleotide-diphospho-sugar transferases"/>
    <property type="match status" value="1"/>
</dbReference>
<name>A0A2R5GVL4_9STRA</name>
<dbReference type="InParanoid" id="A0A2R5GVL4"/>
<evidence type="ECO:0000313" key="4">
    <source>
        <dbReference type="EMBL" id="GBG34369.1"/>
    </source>
</evidence>
<evidence type="ECO:0000256" key="2">
    <source>
        <dbReference type="SAM" id="MobiDB-lite"/>
    </source>
</evidence>
<keyword evidence="4" id="KW-0328">Glycosyltransferase</keyword>
<organism evidence="4 5">
    <name type="scientific">Hondaea fermentalgiana</name>
    <dbReference type="NCBI Taxonomy" id="2315210"/>
    <lineage>
        <taxon>Eukaryota</taxon>
        <taxon>Sar</taxon>
        <taxon>Stramenopiles</taxon>
        <taxon>Bigyra</taxon>
        <taxon>Labyrinthulomycetes</taxon>
        <taxon>Thraustochytrida</taxon>
        <taxon>Thraustochytriidae</taxon>
        <taxon>Hondaea</taxon>
    </lineage>
</organism>
<comment type="caution">
    <text evidence="4">The sequence shown here is derived from an EMBL/GenBank/DDBJ whole genome shotgun (WGS) entry which is preliminary data.</text>
</comment>
<dbReference type="InterPro" id="IPR007577">
    <property type="entry name" value="GlycoTrfase_DXD_sugar-bd_CS"/>
</dbReference>
<dbReference type="PANTHER" id="PTHR32385">
    <property type="entry name" value="MANNOSYL PHOSPHORYLINOSITOL CERAMIDE SYNTHASE"/>
    <property type="match status" value="1"/>
</dbReference>
<feature type="compositionally biased region" description="Gly residues" evidence="2">
    <location>
        <begin position="1"/>
        <end position="10"/>
    </location>
</feature>
<keyword evidence="5" id="KW-1185">Reference proteome</keyword>
<dbReference type="AlphaFoldDB" id="A0A2R5GVL4"/>
<dbReference type="GO" id="GO:0051999">
    <property type="term" value="P:mannosyl-inositol phosphorylceramide biosynthetic process"/>
    <property type="evidence" value="ECO:0007669"/>
    <property type="project" value="TreeGrafter"/>
</dbReference>
<dbReference type="OrthoDB" id="3647at2759"/>
<dbReference type="GO" id="GO:0000030">
    <property type="term" value="F:mannosyltransferase activity"/>
    <property type="evidence" value="ECO:0007669"/>
    <property type="project" value="TreeGrafter"/>
</dbReference>
<feature type="region of interest" description="Disordered" evidence="2">
    <location>
        <begin position="1"/>
        <end position="55"/>
    </location>
</feature>
<evidence type="ECO:0000313" key="5">
    <source>
        <dbReference type="Proteomes" id="UP000241890"/>
    </source>
</evidence>
<keyword evidence="3" id="KW-1133">Transmembrane helix</keyword>
<keyword evidence="3" id="KW-0472">Membrane</keyword>
<accession>A0A2R5GVL4</accession>
<dbReference type="Gene3D" id="3.90.550.20">
    <property type="match status" value="1"/>
</dbReference>
<gene>
    <name evidence="4" type="ORF">FCC1311_105922</name>
</gene>
<evidence type="ECO:0000256" key="3">
    <source>
        <dbReference type="SAM" id="Phobius"/>
    </source>
</evidence>
<sequence length="362" mass="41270">MDAGGSGTASGGTDNRRRSSTASRLGNLMNGMGGSGSNIVRRRGNSAQNGDQKGLVPDDFSVSAPFSSIGADGANPLRKNSTQQCLEKRSCKALLVLLGLLVLYTVFTLIFDAMHSEDPCVVARRSLHTVRNFPSRDDVPADWKPELPKIIHQQWKDTHITNPKYEMWSKRWKTLFPEPEFKHILWTDETQRELIAEHFDWFLPYYDGYKFNIQRADASRYFIMYAYGGIYADLDYEPLVNFWDHLPQDRVSLVESPYQYNEMVQNSLMSSPPKDPFWKHAFETLVKQFGKPVLAATGPVYLDITIKTNPHPWYALPCENFHRIPLGEQDQSPFLTLLHREVLGRISASYLADTGLFNLLWT</sequence>
<dbReference type="PANTHER" id="PTHR32385:SF15">
    <property type="entry name" value="INOSITOL PHOSPHOCERAMIDE MANNOSYLTRANSFERASE 1"/>
    <property type="match status" value="1"/>
</dbReference>
<dbReference type="InterPro" id="IPR051706">
    <property type="entry name" value="Glycosyltransferase_domain"/>
</dbReference>
<dbReference type="InterPro" id="IPR029044">
    <property type="entry name" value="Nucleotide-diphossugar_trans"/>
</dbReference>
<reference evidence="4 5" key="1">
    <citation type="submission" date="2017-12" db="EMBL/GenBank/DDBJ databases">
        <title>Sequencing, de novo assembly and annotation of complete genome of a new Thraustochytrid species, strain FCC1311.</title>
        <authorList>
            <person name="Sedici K."/>
            <person name="Godart F."/>
            <person name="Aiese Cigliano R."/>
            <person name="Sanseverino W."/>
            <person name="Barakat M."/>
            <person name="Ortet P."/>
            <person name="Marechal E."/>
            <person name="Cagnac O."/>
            <person name="Amato A."/>
        </authorList>
    </citation>
    <scope>NUCLEOTIDE SEQUENCE [LARGE SCALE GENOMIC DNA]</scope>
</reference>
<dbReference type="Proteomes" id="UP000241890">
    <property type="component" value="Unassembled WGS sequence"/>
</dbReference>
<dbReference type="Pfam" id="PF04488">
    <property type="entry name" value="Gly_transf_sug"/>
    <property type="match status" value="1"/>
</dbReference>
<proteinExistence type="predicted"/>
<protein>
    <submittedName>
        <fullName evidence="4">Inositol phosphoceramide mannosyltransferase 2</fullName>
    </submittedName>
</protein>
<feature type="transmembrane region" description="Helical" evidence="3">
    <location>
        <begin position="93"/>
        <end position="111"/>
    </location>
</feature>
<keyword evidence="1 4" id="KW-0808">Transferase</keyword>
<evidence type="ECO:0000256" key="1">
    <source>
        <dbReference type="ARBA" id="ARBA00022679"/>
    </source>
</evidence>